<reference evidence="2 3" key="1">
    <citation type="submission" date="2016-06" db="EMBL/GenBank/DDBJ databases">
        <title>Three novel species with peptidoglycan cell walls form the new genus Lacunisphaera gen. nov. in the family Opitutaceae of the verrucomicrobial subdivision 4.</title>
        <authorList>
            <person name="Rast P."/>
            <person name="Gloeckner I."/>
            <person name="Jogler M."/>
            <person name="Boedeker C."/>
            <person name="Jeske O."/>
            <person name="Wiegand S."/>
            <person name="Reinhardt R."/>
            <person name="Schumann P."/>
            <person name="Rohde M."/>
            <person name="Spring S."/>
            <person name="Gloeckner F.O."/>
            <person name="Jogler C."/>
        </authorList>
    </citation>
    <scope>NUCLEOTIDE SEQUENCE [LARGE SCALE GENOMIC DNA]</scope>
    <source>
        <strain evidence="2 3">IG16b</strain>
    </source>
</reference>
<feature type="transmembrane region" description="Helical" evidence="1">
    <location>
        <begin position="144"/>
        <end position="161"/>
    </location>
</feature>
<evidence type="ECO:0000313" key="3">
    <source>
        <dbReference type="Proteomes" id="UP000095228"/>
    </source>
</evidence>
<feature type="transmembrane region" description="Helical" evidence="1">
    <location>
        <begin position="191"/>
        <end position="212"/>
    </location>
</feature>
<gene>
    <name evidence="2" type="ORF">Verru16b_00052</name>
</gene>
<feature type="transmembrane region" description="Helical" evidence="1">
    <location>
        <begin position="354"/>
        <end position="372"/>
    </location>
</feature>
<sequence>MPETRPASAPFLRPGLAFAFATVAFVWWRVSENTADNDLWGHVLYGQRMLHLGGLETVETLSWSAAGQPWINHEVLAEVILGLTHRLAGGSGLWWLMIGLATLTLGGAGRAGAGRTAPQQLTALGLLALCGNSIALGYAVRPQLFTLLAFVVLLTALRRFLDGRLRWGFVPPLLLAVWVNTHGGFLAGWLIAAVILGTEFIFGFIPSLPPWLRSTPATLSRPVLLAAGAAGTLALLANPWGAHLVIWTLETLQLPRPDITEWHPTTLSAATVPFYFTIGLGLVAWILTRQPRRLGEMVAWGLLAFFALRHQRHAPLFGLATVMLLPAHVLDLLQRLAPATQGLRAALARPALRGALVLLLFVGGAWCLRSSVTAPRLHPFRMEVPRDLYPVAALDHIRTHRLNGNTITFFDWGQQVLWELPDNPVSFDGRLDTVYPTPLMDAHWRLYAGEEPGPSLPLDQARVALLPTGSGGVRLLLTRGWLMTYEDPLATVLIRPVGNVSARPVLQRAGVEAITGSVPFPDTPPVLATRFPR</sequence>
<feature type="transmembrane region" description="Helical" evidence="1">
    <location>
        <begin position="121"/>
        <end position="138"/>
    </location>
</feature>
<dbReference type="STRING" id="1838286.Verru16b_00052"/>
<feature type="transmembrane region" description="Helical" evidence="1">
    <location>
        <begin position="224"/>
        <end position="247"/>
    </location>
</feature>
<accession>A0A1D8AQY4</accession>
<keyword evidence="1" id="KW-0472">Membrane</keyword>
<evidence type="ECO:0008006" key="4">
    <source>
        <dbReference type="Google" id="ProtNLM"/>
    </source>
</evidence>
<dbReference type="Proteomes" id="UP000095228">
    <property type="component" value="Chromosome"/>
</dbReference>
<feature type="transmembrane region" description="Helical" evidence="1">
    <location>
        <begin position="92"/>
        <end position="109"/>
    </location>
</feature>
<dbReference type="KEGG" id="obg:Verru16b_00052"/>
<keyword evidence="1" id="KW-0812">Transmembrane</keyword>
<keyword evidence="3" id="KW-1185">Reference proteome</keyword>
<organism evidence="2 3">
    <name type="scientific">Lacunisphaera limnophila</name>
    <dbReference type="NCBI Taxonomy" id="1838286"/>
    <lineage>
        <taxon>Bacteria</taxon>
        <taxon>Pseudomonadati</taxon>
        <taxon>Verrucomicrobiota</taxon>
        <taxon>Opitutia</taxon>
        <taxon>Opitutales</taxon>
        <taxon>Opitutaceae</taxon>
        <taxon>Lacunisphaera</taxon>
    </lineage>
</organism>
<feature type="transmembrane region" description="Helical" evidence="1">
    <location>
        <begin position="267"/>
        <end position="287"/>
    </location>
</feature>
<evidence type="ECO:0000256" key="1">
    <source>
        <dbReference type="SAM" id="Phobius"/>
    </source>
</evidence>
<feature type="transmembrane region" description="Helical" evidence="1">
    <location>
        <begin position="168"/>
        <end position="185"/>
    </location>
</feature>
<dbReference type="EMBL" id="CP016094">
    <property type="protein sequence ID" value="AOS43014.1"/>
    <property type="molecule type" value="Genomic_DNA"/>
</dbReference>
<dbReference type="RefSeq" id="WP_069960411.1">
    <property type="nucleotide sequence ID" value="NZ_CP016094.1"/>
</dbReference>
<dbReference type="OrthoDB" id="9786218at2"/>
<feature type="transmembrane region" description="Helical" evidence="1">
    <location>
        <begin position="12"/>
        <end position="30"/>
    </location>
</feature>
<dbReference type="AlphaFoldDB" id="A0A1D8AQY4"/>
<keyword evidence="1" id="KW-1133">Transmembrane helix</keyword>
<proteinExistence type="predicted"/>
<evidence type="ECO:0000313" key="2">
    <source>
        <dbReference type="EMBL" id="AOS43014.1"/>
    </source>
</evidence>
<name>A0A1D8AQY4_9BACT</name>
<protein>
    <recommendedName>
        <fullName evidence="4">Glycosyltransferase RgtA/B/C/D-like domain-containing protein</fullName>
    </recommendedName>
</protein>